<evidence type="ECO:0000259" key="1">
    <source>
        <dbReference type="Pfam" id="PF18804"/>
    </source>
</evidence>
<protein>
    <recommendedName>
        <fullName evidence="1">CxC3 like cysteine cluster domain-containing protein</fullName>
    </recommendedName>
</protein>
<evidence type="ECO:0000313" key="3">
    <source>
        <dbReference type="Proteomes" id="UP000076858"/>
    </source>
</evidence>
<gene>
    <name evidence="2" type="ORF">APZ42_031593</name>
</gene>
<dbReference type="Pfam" id="PF18758">
    <property type="entry name" value="KDZ"/>
    <property type="match status" value="2"/>
</dbReference>
<dbReference type="OrthoDB" id="6369081at2759"/>
<dbReference type="InterPro" id="IPR040521">
    <property type="entry name" value="KDZ"/>
</dbReference>
<comment type="caution">
    <text evidence="2">The sequence shown here is derived from an EMBL/GenBank/DDBJ whole genome shotgun (WGS) entry which is preliminary data.</text>
</comment>
<dbReference type="InterPro" id="IPR040564">
    <property type="entry name" value="CxC3-like"/>
</dbReference>
<proteinExistence type="predicted"/>
<dbReference type="PANTHER" id="PTHR33104">
    <property type="entry name" value="SI:DKEY-29D5.2"/>
    <property type="match status" value="1"/>
</dbReference>
<keyword evidence="3" id="KW-1185">Reference proteome</keyword>
<dbReference type="Pfam" id="PF18804">
    <property type="entry name" value="CxC3"/>
    <property type="match status" value="1"/>
</dbReference>
<dbReference type="EMBL" id="LRGB01002978">
    <property type="protein sequence ID" value="KZS05266.1"/>
    <property type="molecule type" value="Genomic_DNA"/>
</dbReference>
<feature type="domain" description="CxC3 like cysteine cluster" evidence="1">
    <location>
        <begin position="2"/>
        <end position="54"/>
    </location>
</feature>
<sequence length="325" mass="37204">MADYIISGFWPPVPDKITFLVCSNLLTMWYHLKLLTPGTSERKFLECLSAMSTEGSRCPTVNGPMFAKASQAHEFTRHLVDTRVKNMDKLLCRVCVDLDTGEPALLSGHPDGNHKLTRTNRKNERPARAWYGNEVIPQKEEFQLLKESIDKVKPQSKKSIGSRQLCGNSEFQASKEVSMRYKSLDETGILMASCGHGVIHCAVNMYEVCHYWPWLKALGDNLKEFKPLFTEMYPFLSRLHGQAHAWYCQVLYFGHWRDGAAGTLGEETEQVFAWFSRYYSVTHTMSSSRRNDHLTAAIFYWNSRKKKGLANFITRRLVTVTLSIS</sequence>
<dbReference type="PANTHER" id="PTHR33104:SF2">
    <property type="entry name" value="CXC3 LIKE CYSTEINE CLUSTER DOMAIN-CONTAINING PROTEIN"/>
    <property type="match status" value="1"/>
</dbReference>
<dbReference type="AlphaFoldDB" id="A0A164MQG2"/>
<name>A0A164MQG2_9CRUS</name>
<dbReference type="Proteomes" id="UP000076858">
    <property type="component" value="Unassembled WGS sequence"/>
</dbReference>
<accession>A0A164MQG2</accession>
<evidence type="ECO:0000313" key="2">
    <source>
        <dbReference type="EMBL" id="KZS05266.1"/>
    </source>
</evidence>
<reference evidence="2 3" key="1">
    <citation type="submission" date="2016-03" db="EMBL/GenBank/DDBJ databases">
        <title>EvidentialGene: Evidence-directed Construction of Genes on Genomes.</title>
        <authorList>
            <person name="Gilbert D.G."/>
            <person name="Choi J.-H."/>
            <person name="Mockaitis K."/>
            <person name="Colbourne J."/>
            <person name="Pfrender M."/>
        </authorList>
    </citation>
    <scope>NUCLEOTIDE SEQUENCE [LARGE SCALE GENOMIC DNA]</scope>
    <source>
        <strain evidence="2 3">Xinb3</strain>
        <tissue evidence="2">Complete organism</tissue>
    </source>
</reference>
<organism evidence="2 3">
    <name type="scientific">Daphnia magna</name>
    <dbReference type="NCBI Taxonomy" id="35525"/>
    <lineage>
        <taxon>Eukaryota</taxon>
        <taxon>Metazoa</taxon>
        <taxon>Ecdysozoa</taxon>
        <taxon>Arthropoda</taxon>
        <taxon>Crustacea</taxon>
        <taxon>Branchiopoda</taxon>
        <taxon>Diplostraca</taxon>
        <taxon>Cladocera</taxon>
        <taxon>Anomopoda</taxon>
        <taxon>Daphniidae</taxon>
        <taxon>Daphnia</taxon>
    </lineage>
</organism>